<evidence type="ECO:0000256" key="2">
    <source>
        <dbReference type="SAM" id="SignalP"/>
    </source>
</evidence>
<dbReference type="RefSeq" id="WP_236865601.1">
    <property type="nucleotide sequence ID" value="NZ_AP025225.1"/>
</dbReference>
<name>A0ABM7V8L5_9PROT</name>
<evidence type="ECO:0000256" key="1">
    <source>
        <dbReference type="SAM" id="MobiDB-lite"/>
    </source>
</evidence>
<accession>A0ABM7V8L5</accession>
<feature type="chain" id="PRO_5046372363" evidence="2">
    <location>
        <begin position="36"/>
        <end position="76"/>
    </location>
</feature>
<evidence type="ECO:0000313" key="4">
    <source>
        <dbReference type="Proteomes" id="UP001320209"/>
    </source>
</evidence>
<dbReference type="Proteomes" id="UP001320209">
    <property type="component" value="Chromosome"/>
</dbReference>
<sequence length="76" mass="8418">MNIAYKKQCAKEDIMMNKFLLALLALMTLSFGDFAKAEGDETTSAISNDDDDSNHNNESNDDSSSDDDDDDDDDDE</sequence>
<keyword evidence="2" id="KW-0732">Signal</keyword>
<proteinExistence type="predicted"/>
<dbReference type="EMBL" id="AP025225">
    <property type="protein sequence ID" value="BDB96136.1"/>
    <property type="molecule type" value="Genomic_DNA"/>
</dbReference>
<feature type="region of interest" description="Disordered" evidence="1">
    <location>
        <begin position="39"/>
        <end position="76"/>
    </location>
</feature>
<feature type="signal peptide" evidence="2">
    <location>
        <begin position="1"/>
        <end position="35"/>
    </location>
</feature>
<organism evidence="3 4">
    <name type="scientific">Candidatus Hydrogenosomobacter endosymbioticus</name>
    <dbReference type="NCBI Taxonomy" id="2558174"/>
    <lineage>
        <taxon>Bacteria</taxon>
        <taxon>Pseudomonadati</taxon>
        <taxon>Pseudomonadota</taxon>
        <taxon>Alphaproteobacteria</taxon>
        <taxon>Holosporales</taxon>
        <taxon>Holosporaceae</taxon>
        <taxon>Candidatus Hydrogenosomobacter</taxon>
    </lineage>
</organism>
<keyword evidence="4" id="KW-1185">Reference proteome</keyword>
<protein>
    <submittedName>
        <fullName evidence="3">Uncharacterized protein</fullName>
    </submittedName>
</protein>
<evidence type="ECO:0000313" key="3">
    <source>
        <dbReference type="EMBL" id="BDB96136.1"/>
    </source>
</evidence>
<feature type="compositionally biased region" description="Acidic residues" evidence="1">
    <location>
        <begin position="59"/>
        <end position="76"/>
    </location>
</feature>
<gene>
    <name evidence="3" type="ORF">HYD_2690</name>
</gene>
<reference evidence="3" key="1">
    <citation type="submission" date="2021-10" db="EMBL/GenBank/DDBJ databases">
        <title>Genome Sequence of The Candidatus Hydrogeosomobacter endosymbioticus, an Intracellular Bacterial Symbiont of the Anaerobic Ciliate GW7.</title>
        <authorList>
            <person name="Shiohama Y."/>
            <person name="Shinzato N."/>
        </authorList>
    </citation>
    <scope>NUCLEOTIDE SEQUENCE [LARGE SCALE GENOMIC DNA]</scope>
    <source>
        <strain evidence="3">200920</strain>
    </source>
</reference>